<dbReference type="PANTHER" id="PTHR10314">
    <property type="entry name" value="CYSTATHIONINE BETA-SYNTHASE"/>
    <property type="match status" value="1"/>
</dbReference>
<name>A0A654M258_9ARCH</name>
<dbReference type="AlphaFoldDB" id="A0A654M258"/>
<dbReference type="Proteomes" id="UP000058925">
    <property type="component" value="Chromosome"/>
</dbReference>
<accession>A0A654M258</accession>
<dbReference type="GeneID" id="60422315"/>
<sequence length="338" mass="38066">MTTSTTYSDPNNVTERIGNTPLVQLKSFSTDNVKIYAKLEWYNPFGSVKDRAAYWMIKNAEEKKILRKDKSIIIEPTSGNTGIALAGIASYLGYKVEIVIPEKVSKETKDILRKLGAILHETSDDLCPRVGAGTDQSIALAYAISKPRPDVYYMPNQYENDSNYLSHFQSTGPEIWEQTNGKITHFFTGAGTGGTITGTGKFLKEKNNQIQVVAIQAQRNHLLQGLRNFEESAKPELFLRREEVVDAWYTATNEKSFKMVKQIALNENMLVGPSSGSVLASMMERAQENTNKDQVFVGIFADDGRKFKSLYKEQSVFTDNEFENYLKDNSFLPKLAYQ</sequence>
<dbReference type="KEGG" id="taa:NMY3_02363"/>
<keyword evidence="2" id="KW-0808">Transferase</keyword>
<evidence type="ECO:0000259" key="1">
    <source>
        <dbReference type="Pfam" id="PF00291"/>
    </source>
</evidence>
<evidence type="ECO:0000313" key="2">
    <source>
        <dbReference type="EMBL" id="ALI36559.1"/>
    </source>
</evidence>
<dbReference type="InterPro" id="IPR036052">
    <property type="entry name" value="TrpB-like_PALP_sf"/>
</dbReference>
<keyword evidence="3" id="KW-1185">Reference proteome</keyword>
<gene>
    <name evidence="2" type="primary">cysM</name>
    <name evidence="2" type="ORF">NMY3_02363</name>
</gene>
<dbReference type="GO" id="GO:0004124">
    <property type="term" value="F:cysteine synthase activity"/>
    <property type="evidence" value="ECO:0007669"/>
    <property type="project" value="UniProtKB-EC"/>
</dbReference>
<dbReference type="EC" id="2.5.1.47" evidence="2"/>
<dbReference type="Pfam" id="PF00291">
    <property type="entry name" value="PALP"/>
    <property type="match status" value="1"/>
</dbReference>
<dbReference type="InterPro" id="IPR001926">
    <property type="entry name" value="TrpB-like_PALP"/>
</dbReference>
<dbReference type="SUPFAM" id="SSF53686">
    <property type="entry name" value="Tryptophan synthase beta subunit-like PLP-dependent enzymes"/>
    <property type="match status" value="1"/>
</dbReference>
<evidence type="ECO:0000313" key="3">
    <source>
        <dbReference type="Proteomes" id="UP000058925"/>
    </source>
</evidence>
<organism evidence="2 3">
    <name type="scientific">Candidatus Nitrosocosmicus oleophilus</name>
    <dbReference type="NCBI Taxonomy" id="1353260"/>
    <lineage>
        <taxon>Archaea</taxon>
        <taxon>Nitrososphaerota</taxon>
        <taxon>Nitrososphaeria</taxon>
        <taxon>Nitrososphaerales</taxon>
        <taxon>Nitrososphaeraceae</taxon>
        <taxon>Candidatus Nitrosocosmicus</taxon>
    </lineage>
</organism>
<dbReference type="CDD" id="cd01561">
    <property type="entry name" value="CBS_like"/>
    <property type="match status" value="1"/>
</dbReference>
<dbReference type="Gene3D" id="3.40.50.1100">
    <property type="match status" value="2"/>
</dbReference>
<dbReference type="OrthoDB" id="10138at2157"/>
<dbReference type="EMBL" id="CP012850">
    <property type="protein sequence ID" value="ALI36559.1"/>
    <property type="molecule type" value="Genomic_DNA"/>
</dbReference>
<dbReference type="RefSeq" id="WP_196815799.1">
    <property type="nucleotide sequence ID" value="NZ_CP012850.1"/>
</dbReference>
<proteinExistence type="predicted"/>
<reference evidence="3" key="1">
    <citation type="submission" date="2015-10" db="EMBL/GenBank/DDBJ databases">
        <title>Niche specialization of a soil ammonia-oxidizing archaeon, Candidatus Nitrosocosmicus oleophilus.</title>
        <authorList>
            <person name="Jung M.-Y."/>
            <person name="Rhee S.-K."/>
        </authorList>
    </citation>
    <scope>NUCLEOTIDE SEQUENCE [LARGE SCALE GENOMIC DNA]</scope>
    <source>
        <strain evidence="3">MY3</strain>
    </source>
</reference>
<protein>
    <submittedName>
        <fullName evidence="2">Cysteine synthase B</fullName>
        <ecNumber evidence="2">2.5.1.47</ecNumber>
    </submittedName>
</protein>
<feature type="domain" description="Tryptophan synthase beta chain-like PALP" evidence="1">
    <location>
        <begin position="14"/>
        <end position="296"/>
    </location>
</feature>
<dbReference type="InterPro" id="IPR050214">
    <property type="entry name" value="Cys_Synth/Cystath_Beta-Synth"/>
</dbReference>